<feature type="region of interest" description="Disordered" evidence="1">
    <location>
        <begin position="342"/>
        <end position="362"/>
    </location>
</feature>
<evidence type="ECO:0000256" key="2">
    <source>
        <dbReference type="SAM" id="Phobius"/>
    </source>
</evidence>
<proteinExistence type="predicted"/>
<dbReference type="STRING" id="1076256.A0A2H3B1C5"/>
<dbReference type="Proteomes" id="UP000218334">
    <property type="component" value="Unassembled WGS sequence"/>
</dbReference>
<sequence>MATREDIPDLTPNVKALVFQYLDAQLNSKILFALLHGIYTGLLTVTLWNIFINKCWPIRRAMVFAIILLHALITINFAANWSFLQSAFIENGQNFWTVALRLNSSTEAVYWETGITSSMSAMITDLYMIWCCWMVWGRRWLVVLLPTLSLISATVAKIMVAYHQYVIEPPGIFPILYICFILSTTLWCTLLIMYRILTVAGVKRGADGRLRVYQHFIEALVESSALYSISLIVYLALLTRENIGLYYLDAIAGTAKGIAPTLLVGRITAGHRARSDDSWQGSVIGSASIRSCSQDHSQMSFREDDRASPMLIGDVEAQREISVREPSPTLRSVSVVADYVHPNTDVSPETSPHRRNRSLLHDRSSLYEDATYDSTIVDEATALSR</sequence>
<feature type="transmembrane region" description="Helical" evidence="2">
    <location>
        <begin position="140"/>
        <end position="160"/>
    </location>
</feature>
<dbReference type="AlphaFoldDB" id="A0A2H3B1C5"/>
<dbReference type="EMBL" id="KZ293545">
    <property type="protein sequence ID" value="PBK58407.1"/>
    <property type="molecule type" value="Genomic_DNA"/>
</dbReference>
<feature type="transmembrane region" description="Helical" evidence="2">
    <location>
        <begin position="63"/>
        <end position="88"/>
    </location>
</feature>
<feature type="transmembrane region" description="Helical" evidence="2">
    <location>
        <begin position="30"/>
        <end position="51"/>
    </location>
</feature>
<evidence type="ECO:0000256" key="1">
    <source>
        <dbReference type="SAM" id="MobiDB-lite"/>
    </source>
</evidence>
<protein>
    <submittedName>
        <fullName evidence="3">Uncharacterized protein</fullName>
    </submittedName>
</protein>
<evidence type="ECO:0000313" key="4">
    <source>
        <dbReference type="Proteomes" id="UP000218334"/>
    </source>
</evidence>
<gene>
    <name evidence="3" type="ORF">ARMSODRAFT_1091220</name>
</gene>
<organism evidence="3 4">
    <name type="scientific">Armillaria solidipes</name>
    <dbReference type="NCBI Taxonomy" id="1076256"/>
    <lineage>
        <taxon>Eukaryota</taxon>
        <taxon>Fungi</taxon>
        <taxon>Dikarya</taxon>
        <taxon>Basidiomycota</taxon>
        <taxon>Agaricomycotina</taxon>
        <taxon>Agaricomycetes</taxon>
        <taxon>Agaricomycetidae</taxon>
        <taxon>Agaricales</taxon>
        <taxon>Marasmiineae</taxon>
        <taxon>Physalacriaceae</taxon>
        <taxon>Armillaria</taxon>
    </lineage>
</organism>
<feature type="transmembrane region" description="Helical" evidence="2">
    <location>
        <begin position="172"/>
        <end position="194"/>
    </location>
</feature>
<keyword evidence="2" id="KW-0472">Membrane</keyword>
<keyword evidence="4" id="KW-1185">Reference proteome</keyword>
<evidence type="ECO:0000313" key="3">
    <source>
        <dbReference type="EMBL" id="PBK58407.1"/>
    </source>
</evidence>
<feature type="transmembrane region" description="Helical" evidence="2">
    <location>
        <begin position="243"/>
        <end position="264"/>
    </location>
</feature>
<reference evidence="4" key="1">
    <citation type="journal article" date="2017" name="Nat. Ecol. Evol.">
        <title>Genome expansion and lineage-specific genetic innovations in the forest pathogenic fungi Armillaria.</title>
        <authorList>
            <person name="Sipos G."/>
            <person name="Prasanna A.N."/>
            <person name="Walter M.C."/>
            <person name="O'Connor E."/>
            <person name="Balint B."/>
            <person name="Krizsan K."/>
            <person name="Kiss B."/>
            <person name="Hess J."/>
            <person name="Varga T."/>
            <person name="Slot J."/>
            <person name="Riley R."/>
            <person name="Boka B."/>
            <person name="Rigling D."/>
            <person name="Barry K."/>
            <person name="Lee J."/>
            <person name="Mihaltcheva S."/>
            <person name="LaButti K."/>
            <person name="Lipzen A."/>
            <person name="Waldron R."/>
            <person name="Moloney N.M."/>
            <person name="Sperisen C."/>
            <person name="Kredics L."/>
            <person name="Vagvoelgyi C."/>
            <person name="Patrignani A."/>
            <person name="Fitzpatrick D."/>
            <person name="Nagy I."/>
            <person name="Doyle S."/>
            <person name="Anderson J.B."/>
            <person name="Grigoriev I.V."/>
            <person name="Gueldener U."/>
            <person name="Muensterkoetter M."/>
            <person name="Nagy L.G."/>
        </authorList>
    </citation>
    <scope>NUCLEOTIDE SEQUENCE [LARGE SCALE GENOMIC DNA]</scope>
    <source>
        <strain evidence="4">28-4</strain>
    </source>
</reference>
<keyword evidence="2" id="KW-0812">Transmembrane</keyword>
<name>A0A2H3B1C5_9AGAR</name>
<feature type="transmembrane region" description="Helical" evidence="2">
    <location>
        <begin position="215"/>
        <end position="237"/>
    </location>
</feature>
<accession>A0A2H3B1C5</accession>
<keyword evidence="2" id="KW-1133">Transmembrane helix</keyword>